<comment type="caution">
    <text evidence="2">The sequence shown here is derived from an EMBL/GenBank/DDBJ whole genome shotgun (WGS) entry which is preliminary data.</text>
</comment>
<gene>
    <name evidence="2" type="ORF">ENU14_05225</name>
</gene>
<keyword evidence="1" id="KW-0812">Transmembrane</keyword>
<dbReference type="EMBL" id="DTBJ01000042">
    <property type="protein sequence ID" value="HGM58966.1"/>
    <property type="molecule type" value="Genomic_DNA"/>
</dbReference>
<evidence type="ECO:0000256" key="1">
    <source>
        <dbReference type="SAM" id="Phobius"/>
    </source>
</evidence>
<keyword evidence="1" id="KW-1133">Transmembrane helix</keyword>
<sequence>MFSKKYLIILLLILIFNISVNHVDSSEIDRLQIYIKLENGDPLSNATVKICFDLSTECSENKTDDNGFTVIELKRSFNTLRLYVNYGIYGEIYYYRLKNIANGIVEKQIPFKKLFINYTVVDEYRNPLNGTYSLTYVNKLLSTGDFYGKIIINENLRVDNTYLLINTRKPYESIDERIVNIEYNMNIKVNSEERVLEINYMSSPIDELVIDIYEPIIKLLDKPEILYIPNKEIPLYAKITVDFNVIDGLNTGFLSIKAFYKWELGYENEIPPNSISIVNKDNYSIHYRLEFDIKLHGSYRDQMLILKIVAIDPSNKRSECLLKINVWNGINESVTKRDQLDETTNSVEQQTSTIVNSLERNTSYTDFIETSGFEIESKSESNKYFNYVFLTGPIISIIILIIEFKRYRREHNNSY</sequence>
<evidence type="ECO:0000313" key="2">
    <source>
        <dbReference type="EMBL" id="HGM58966.1"/>
    </source>
</evidence>
<name>A0A7C4H9N9_STAMA</name>
<dbReference type="AlphaFoldDB" id="A0A7C4H9N9"/>
<keyword evidence="1" id="KW-0472">Membrane</keyword>
<feature type="transmembrane region" description="Helical" evidence="1">
    <location>
        <begin position="384"/>
        <end position="402"/>
    </location>
</feature>
<proteinExistence type="predicted"/>
<protein>
    <submittedName>
        <fullName evidence="2">Uncharacterized protein</fullName>
    </submittedName>
</protein>
<accession>A0A7C4H9N9</accession>
<organism evidence="2">
    <name type="scientific">Staphylothermus marinus</name>
    <dbReference type="NCBI Taxonomy" id="2280"/>
    <lineage>
        <taxon>Archaea</taxon>
        <taxon>Thermoproteota</taxon>
        <taxon>Thermoprotei</taxon>
        <taxon>Desulfurococcales</taxon>
        <taxon>Desulfurococcaceae</taxon>
        <taxon>Staphylothermus</taxon>
    </lineage>
</organism>
<reference evidence="2" key="1">
    <citation type="journal article" date="2020" name="mSystems">
        <title>Genome- and Community-Level Interaction Insights into Carbon Utilization and Element Cycling Functions of Hydrothermarchaeota in Hydrothermal Sediment.</title>
        <authorList>
            <person name="Zhou Z."/>
            <person name="Liu Y."/>
            <person name="Xu W."/>
            <person name="Pan J."/>
            <person name="Luo Z.H."/>
            <person name="Li M."/>
        </authorList>
    </citation>
    <scope>NUCLEOTIDE SEQUENCE [LARGE SCALE GENOMIC DNA]</scope>
    <source>
        <strain evidence="2">SpSt-642</strain>
    </source>
</reference>